<proteinExistence type="predicted"/>
<accession>D0W1G6</accession>
<dbReference type="Proteomes" id="UP000003294">
    <property type="component" value="Unassembled WGS sequence"/>
</dbReference>
<evidence type="ECO:0000313" key="1">
    <source>
        <dbReference type="EMBL" id="EEZ72555.1"/>
    </source>
</evidence>
<dbReference type="AlphaFoldDB" id="D0W1G6"/>
<comment type="caution">
    <text evidence="1">The sequence shown here is derived from an EMBL/GenBank/DDBJ whole genome shotgun (WGS) entry which is preliminary data.</text>
</comment>
<organism evidence="1 2">
    <name type="scientific">Neisseria cinerea ATCC 14685</name>
    <dbReference type="NCBI Taxonomy" id="546262"/>
    <lineage>
        <taxon>Bacteria</taxon>
        <taxon>Pseudomonadati</taxon>
        <taxon>Pseudomonadota</taxon>
        <taxon>Betaproteobacteria</taxon>
        <taxon>Neisseriales</taxon>
        <taxon>Neisseriaceae</taxon>
        <taxon>Neisseria</taxon>
    </lineage>
</organism>
<gene>
    <name evidence="1" type="ORF">NEICINOT_03487</name>
</gene>
<sequence>MPSEAYGGGFLLKCGKRETLSLQSVKIRLEETDFTAGNRL</sequence>
<name>D0W1G6_NEICI</name>
<dbReference type="EMBL" id="ACDY02000002">
    <property type="protein sequence ID" value="EEZ72555.1"/>
    <property type="molecule type" value="Genomic_DNA"/>
</dbReference>
<protein>
    <submittedName>
        <fullName evidence="1">Uncharacterized protein</fullName>
    </submittedName>
</protein>
<reference evidence="1 2" key="1">
    <citation type="submission" date="2009-10" db="EMBL/GenBank/DDBJ databases">
        <authorList>
            <person name="Weinstock G."/>
            <person name="Sodergren E."/>
            <person name="Clifton S."/>
            <person name="Fulton L."/>
            <person name="Fulton B."/>
            <person name="Courtney L."/>
            <person name="Fronick C."/>
            <person name="Harrison M."/>
            <person name="Strong C."/>
            <person name="Farmer C."/>
            <person name="Delahaunty K."/>
            <person name="Markovic C."/>
            <person name="Hall O."/>
            <person name="Minx P."/>
            <person name="Tomlinson C."/>
            <person name="Mitreva M."/>
            <person name="Nelson J."/>
            <person name="Hou S."/>
            <person name="Wollam A."/>
            <person name="Pepin K.H."/>
            <person name="Johnson M."/>
            <person name="Bhonagiri V."/>
            <person name="Nash W.E."/>
            <person name="Warren W."/>
            <person name="Chinwalla A."/>
            <person name="Mardis E.R."/>
            <person name="Wilson R.K."/>
        </authorList>
    </citation>
    <scope>NUCLEOTIDE SEQUENCE [LARGE SCALE GENOMIC DNA]</scope>
    <source>
        <strain evidence="1 2">ATCC 14685</strain>
    </source>
</reference>
<evidence type="ECO:0000313" key="2">
    <source>
        <dbReference type="Proteomes" id="UP000003294"/>
    </source>
</evidence>